<feature type="compositionally biased region" description="Polar residues" evidence="1">
    <location>
        <begin position="14"/>
        <end position="27"/>
    </location>
</feature>
<evidence type="ECO:0000313" key="2">
    <source>
        <dbReference type="EMBL" id="XBS21294.1"/>
    </source>
</evidence>
<dbReference type="KEGG" id="mech:Q9L42_003990"/>
<feature type="region of interest" description="Disordered" evidence="1">
    <location>
        <begin position="1"/>
        <end position="42"/>
    </location>
</feature>
<dbReference type="Proteomes" id="UP001225378">
    <property type="component" value="Chromosome"/>
</dbReference>
<evidence type="ECO:0000313" key="3">
    <source>
        <dbReference type="Proteomes" id="UP001225378"/>
    </source>
</evidence>
<reference evidence="2 3" key="1">
    <citation type="journal article" date="2024" name="Microbiology">
        <title>Methylomarinum rosea sp. nov., a novel halophilic methanotrophic bacterium from the hypersaline Lake Elton.</title>
        <authorList>
            <person name="Suleimanov R.Z."/>
            <person name="Oshkin I.Y."/>
            <person name="Danilova O.V."/>
            <person name="Suzina N.E."/>
            <person name="Dedysh S.N."/>
        </authorList>
    </citation>
    <scope>NUCLEOTIDE SEQUENCE [LARGE SCALE GENOMIC DNA]</scope>
    <source>
        <strain evidence="2 3">Ch1-1</strain>
    </source>
</reference>
<gene>
    <name evidence="2" type="ORF">Q9L42_003990</name>
</gene>
<protein>
    <submittedName>
        <fullName evidence="2">Uncharacterized protein</fullName>
    </submittedName>
</protein>
<dbReference type="RefSeq" id="WP_305909720.1">
    <property type="nucleotide sequence ID" value="NZ_CP157743.1"/>
</dbReference>
<dbReference type="EMBL" id="CP157743">
    <property type="protein sequence ID" value="XBS21294.1"/>
    <property type="molecule type" value="Genomic_DNA"/>
</dbReference>
<organism evidence="2 3">
    <name type="scientific">Methylomarinum roseum</name>
    <dbReference type="NCBI Taxonomy" id="3067653"/>
    <lineage>
        <taxon>Bacteria</taxon>
        <taxon>Pseudomonadati</taxon>
        <taxon>Pseudomonadota</taxon>
        <taxon>Gammaproteobacteria</taxon>
        <taxon>Methylococcales</taxon>
        <taxon>Methylococcaceae</taxon>
        <taxon>Methylomarinum</taxon>
    </lineage>
</organism>
<keyword evidence="3" id="KW-1185">Reference proteome</keyword>
<sequence>MAEREPNNHPHFIFQNSAQAESFTSPATGGGGKQIPSRDRETHGGALLGKLQQLTPVLAEAADQQRQAGVEEGIGLQIEFESFPDVELAFESLARERSGIELRNVRQEGNKTFATVFVPDGKLGVFEKLITDYLDDSKDKKSGPAHSKLLNAISEIRAATLQALWTDSPDSMPVADDEHLWWEVWLPTRGDRQGIVNQFRETATGLNFRIVPG</sequence>
<name>A0AAU7NWF7_9GAMM</name>
<proteinExistence type="predicted"/>
<dbReference type="AlphaFoldDB" id="A0AAU7NWF7"/>
<evidence type="ECO:0000256" key="1">
    <source>
        <dbReference type="SAM" id="MobiDB-lite"/>
    </source>
</evidence>
<accession>A0AAU7NWF7</accession>